<dbReference type="InterPro" id="IPR052161">
    <property type="entry name" value="Mycobact_Acyl-CoA_DH"/>
</dbReference>
<dbReference type="InterPro" id="IPR013786">
    <property type="entry name" value="AcylCoA_DH/ox_N"/>
</dbReference>
<dbReference type="InterPro" id="IPR037069">
    <property type="entry name" value="AcylCoA_DH/ox_N_sf"/>
</dbReference>
<evidence type="ECO:0000313" key="12">
    <source>
        <dbReference type="Proteomes" id="UP000564378"/>
    </source>
</evidence>
<dbReference type="GO" id="GO:0050660">
    <property type="term" value="F:flavin adenine dinucleotide binding"/>
    <property type="evidence" value="ECO:0007669"/>
    <property type="project" value="InterPro"/>
</dbReference>
<evidence type="ECO:0000256" key="4">
    <source>
        <dbReference type="ARBA" id="ARBA00022827"/>
    </source>
</evidence>
<accession>A0A842I1A8</accession>
<dbReference type="InterPro" id="IPR009100">
    <property type="entry name" value="AcylCoA_DH/oxidase_NM_dom_sf"/>
</dbReference>
<keyword evidence="12" id="KW-1185">Reference proteome</keyword>
<proteinExistence type="inferred from homology"/>
<dbReference type="GO" id="GO:0016627">
    <property type="term" value="F:oxidoreductase activity, acting on the CH-CH group of donors"/>
    <property type="evidence" value="ECO:0007669"/>
    <property type="project" value="InterPro"/>
</dbReference>
<dbReference type="PANTHER" id="PTHR43292:SF3">
    <property type="entry name" value="ACYL-COA DEHYDROGENASE FADE29"/>
    <property type="match status" value="1"/>
</dbReference>
<evidence type="ECO:0000256" key="1">
    <source>
        <dbReference type="ARBA" id="ARBA00001974"/>
    </source>
</evidence>
<keyword evidence="4 6" id="KW-0274">FAD</keyword>
<sequence>MADAESLEQFREEARAWLEENFDPALKGRHNPMGMVDGPTDMSPDMVKWREALGERGFGTPTWPKAYGGADLSAEEVRVLDEEMRKIGAYNPIGGLAVGMFAPTLMEFGTEEQKQKWLPPLSNGSSRGAQGYSEPGAGSDLANLQCFAEDKGDHYVINGQKTWTSGGQWADFCFGLFRTDKSTKHEGITFLVLDMDQPGIETRPIQLISGASPFCETFFTDAIALKSDRVGEEGKGWTIGKRLLQFERAGIGGGGMRFMMQSLADQAKDYVEVDDKGEIVDAELRLKIVRHEMTVRNFMGTIARAQREAKEQGGPSATSSVLKNVGAKLVQERTDLMVEIMGMQGLGWEGEGFSEDELKATRSWLWNRAVTIYGGSTEIQNNIIAKRVLGMLDHQ</sequence>
<evidence type="ECO:0000256" key="6">
    <source>
        <dbReference type="RuleBase" id="RU362125"/>
    </source>
</evidence>
<dbReference type="Proteomes" id="UP000564378">
    <property type="component" value="Unassembled WGS sequence"/>
</dbReference>
<comment type="similarity">
    <text evidence="2 6">Belongs to the acyl-CoA dehydrogenase family.</text>
</comment>
<dbReference type="Pfam" id="PF00441">
    <property type="entry name" value="Acyl-CoA_dh_1"/>
    <property type="match status" value="1"/>
</dbReference>
<keyword evidence="5 6" id="KW-0560">Oxidoreductase</keyword>
<dbReference type="InterPro" id="IPR046373">
    <property type="entry name" value="Acyl-CoA_Oxase/DH_mid-dom_sf"/>
</dbReference>
<dbReference type="Pfam" id="PF02771">
    <property type="entry name" value="Acyl-CoA_dh_N"/>
    <property type="match status" value="1"/>
</dbReference>
<dbReference type="SUPFAM" id="SSF47203">
    <property type="entry name" value="Acyl-CoA dehydrogenase C-terminal domain-like"/>
    <property type="match status" value="1"/>
</dbReference>
<dbReference type="InterPro" id="IPR006091">
    <property type="entry name" value="Acyl-CoA_Oxase/DH_mid-dom"/>
</dbReference>
<dbReference type="Gene3D" id="1.10.540.10">
    <property type="entry name" value="Acyl-CoA dehydrogenase/oxidase, N-terminal domain"/>
    <property type="match status" value="1"/>
</dbReference>
<name>A0A842I1A8_9SPHN</name>
<evidence type="ECO:0000256" key="5">
    <source>
        <dbReference type="ARBA" id="ARBA00023002"/>
    </source>
</evidence>
<evidence type="ECO:0000259" key="9">
    <source>
        <dbReference type="Pfam" id="PF02770"/>
    </source>
</evidence>
<evidence type="ECO:0000313" key="11">
    <source>
        <dbReference type="EMBL" id="MBC2778483.1"/>
    </source>
</evidence>
<evidence type="ECO:0000256" key="3">
    <source>
        <dbReference type="ARBA" id="ARBA00022630"/>
    </source>
</evidence>
<dbReference type="Pfam" id="PF02770">
    <property type="entry name" value="Acyl-CoA_dh_M"/>
    <property type="match status" value="1"/>
</dbReference>
<dbReference type="InterPro" id="IPR036250">
    <property type="entry name" value="AcylCo_DH-like_C"/>
</dbReference>
<dbReference type="SUPFAM" id="SSF56645">
    <property type="entry name" value="Acyl-CoA dehydrogenase NM domain-like"/>
    <property type="match status" value="1"/>
</dbReference>
<dbReference type="Gene3D" id="1.20.140.10">
    <property type="entry name" value="Butyryl-CoA Dehydrogenase, subunit A, domain 3"/>
    <property type="match status" value="1"/>
</dbReference>
<evidence type="ECO:0000259" key="10">
    <source>
        <dbReference type="Pfam" id="PF02771"/>
    </source>
</evidence>
<dbReference type="InterPro" id="IPR009075">
    <property type="entry name" value="AcylCo_DH/oxidase_C"/>
</dbReference>
<comment type="caution">
    <text evidence="11">The sequence shown here is derived from an EMBL/GenBank/DDBJ whole genome shotgun (WGS) entry which is preliminary data.</text>
</comment>
<dbReference type="RefSeq" id="WP_185801737.1">
    <property type="nucleotide sequence ID" value="NZ_JACJVJ010000002.1"/>
</dbReference>
<dbReference type="Gene3D" id="2.40.110.10">
    <property type="entry name" value="Butyryl-CoA Dehydrogenase, subunit A, domain 2"/>
    <property type="match status" value="1"/>
</dbReference>
<gene>
    <name evidence="11" type="ORF">H6P80_12730</name>
</gene>
<evidence type="ECO:0000259" key="8">
    <source>
        <dbReference type="Pfam" id="PF00441"/>
    </source>
</evidence>
<organism evidence="11 12">
    <name type="scientific">Parasphingopyxis marina</name>
    <dbReference type="NCBI Taxonomy" id="2761622"/>
    <lineage>
        <taxon>Bacteria</taxon>
        <taxon>Pseudomonadati</taxon>
        <taxon>Pseudomonadota</taxon>
        <taxon>Alphaproteobacteria</taxon>
        <taxon>Sphingomonadales</taxon>
        <taxon>Sphingomonadaceae</taxon>
        <taxon>Parasphingopyxis</taxon>
    </lineage>
</organism>
<comment type="cofactor">
    <cofactor evidence="1 6">
        <name>FAD</name>
        <dbReference type="ChEBI" id="CHEBI:57692"/>
    </cofactor>
</comment>
<reference evidence="11 12" key="1">
    <citation type="submission" date="2020-08" db="EMBL/GenBank/DDBJ databases">
        <title>Draft genome sequence of Parasphingopyxis sp. GrpM-11.</title>
        <authorList>
            <person name="Oh J."/>
            <person name="Roh D.-H."/>
        </authorList>
    </citation>
    <scope>NUCLEOTIDE SEQUENCE [LARGE SCALE GENOMIC DNA]</scope>
    <source>
        <strain evidence="11 12">GrpM-11</strain>
    </source>
</reference>
<keyword evidence="3 6" id="KW-0285">Flavoprotein</keyword>
<protein>
    <submittedName>
        <fullName evidence="11">Acyl-CoA dehydrogenase family protein</fullName>
    </submittedName>
</protein>
<dbReference type="EMBL" id="JACJVJ010000002">
    <property type="protein sequence ID" value="MBC2778483.1"/>
    <property type="molecule type" value="Genomic_DNA"/>
</dbReference>
<dbReference type="AlphaFoldDB" id="A0A842I1A8"/>
<evidence type="ECO:0000256" key="2">
    <source>
        <dbReference type="ARBA" id="ARBA00009347"/>
    </source>
</evidence>
<feature type="domain" description="Acyl-CoA dehydrogenase/oxidase N-terminal" evidence="10">
    <location>
        <begin position="5"/>
        <end position="124"/>
    </location>
</feature>
<evidence type="ECO:0000256" key="7">
    <source>
        <dbReference type="SAM" id="MobiDB-lite"/>
    </source>
</evidence>
<dbReference type="GO" id="GO:0005886">
    <property type="term" value="C:plasma membrane"/>
    <property type="evidence" value="ECO:0007669"/>
    <property type="project" value="TreeGrafter"/>
</dbReference>
<dbReference type="PANTHER" id="PTHR43292">
    <property type="entry name" value="ACYL-COA DEHYDROGENASE"/>
    <property type="match status" value="1"/>
</dbReference>
<feature type="region of interest" description="Disordered" evidence="7">
    <location>
        <begin position="112"/>
        <end position="134"/>
    </location>
</feature>
<feature type="domain" description="Acyl-CoA dehydrogenase/oxidase C-terminal" evidence="8">
    <location>
        <begin position="234"/>
        <end position="389"/>
    </location>
</feature>
<feature type="domain" description="Acyl-CoA oxidase/dehydrogenase middle" evidence="9">
    <location>
        <begin position="129"/>
        <end position="221"/>
    </location>
</feature>